<dbReference type="InterPro" id="IPR050465">
    <property type="entry name" value="UPF0194_transport"/>
</dbReference>
<evidence type="ECO:0000256" key="2">
    <source>
        <dbReference type="ARBA" id="ARBA00023054"/>
    </source>
</evidence>
<dbReference type="Pfam" id="PF25990">
    <property type="entry name" value="Beta-barrel_YknX"/>
    <property type="match status" value="1"/>
</dbReference>
<accession>A0A9X3TNE8</accession>
<keyword evidence="7" id="KW-1185">Reference proteome</keyword>
<evidence type="ECO:0000313" key="6">
    <source>
        <dbReference type="EMBL" id="MDA5107545.1"/>
    </source>
</evidence>
<evidence type="ECO:0000256" key="1">
    <source>
        <dbReference type="ARBA" id="ARBA00004196"/>
    </source>
</evidence>
<feature type="domain" description="Multidrug resistance protein MdtA-like barrel-sandwich hybrid" evidence="4">
    <location>
        <begin position="41"/>
        <end position="296"/>
    </location>
</feature>
<feature type="coiled-coil region" evidence="3">
    <location>
        <begin position="245"/>
        <end position="272"/>
    </location>
</feature>
<evidence type="ECO:0000313" key="7">
    <source>
        <dbReference type="Proteomes" id="UP001151071"/>
    </source>
</evidence>
<dbReference type="EMBL" id="JAPYYP010000003">
    <property type="protein sequence ID" value="MDA5107545.1"/>
    <property type="molecule type" value="Genomic_DNA"/>
</dbReference>
<dbReference type="Gene3D" id="2.40.30.170">
    <property type="match status" value="1"/>
</dbReference>
<dbReference type="InterPro" id="IPR058625">
    <property type="entry name" value="MdtA-like_BSH"/>
</dbReference>
<dbReference type="PANTHER" id="PTHR32347:SF23">
    <property type="entry name" value="BLL5650 PROTEIN"/>
    <property type="match status" value="1"/>
</dbReference>
<dbReference type="AlphaFoldDB" id="A0A9X3TNE8"/>
<evidence type="ECO:0000256" key="3">
    <source>
        <dbReference type="SAM" id="Coils"/>
    </source>
</evidence>
<dbReference type="Gene3D" id="1.10.287.470">
    <property type="entry name" value="Helix hairpin bin"/>
    <property type="match status" value="1"/>
</dbReference>
<dbReference type="Proteomes" id="UP001151071">
    <property type="component" value="Unassembled WGS sequence"/>
</dbReference>
<proteinExistence type="predicted"/>
<dbReference type="InterPro" id="IPR058636">
    <property type="entry name" value="Beta-barrel_YknX"/>
</dbReference>
<evidence type="ECO:0000259" key="5">
    <source>
        <dbReference type="Pfam" id="PF25990"/>
    </source>
</evidence>
<name>A0A9X3TNE8_9BACL</name>
<feature type="domain" description="YknX-like beta-barrel" evidence="5">
    <location>
        <begin position="310"/>
        <end position="384"/>
    </location>
</feature>
<dbReference type="SUPFAM" id="SSF111369">
    <property type="entry name" value="HlyD-like secretion proteins"/>
    <property type="match status" value="2"/>
</dbReference>
<dbReference type="PANTHER" id="PTHR32347">
    <property type="entry name" value="EFFLUX SYSTEM COMPONENT YKNX-RELATED"/>
    <property type="match status" value="1"/>
</dbReference>
<comment type="caution">
    <text evidence="6">The sequence shown here is derived from an EMBL/GenBank/DDBJ whole genome shotgun (WGS) entry which is preliminary data.</text>
</comment>
<evidence type="ECO:0000259" key="4">
    <source>
        <dbReference type="Pfam" id="PF25917"/>
    </source>
</evidence>
<organism evidence="6 7">
    <name type="scientific">Brevibacillus thermoruber</name>
    <dbReference type="NCBI Taxonomy" id="33942"/>
    <lineage>
        <taxon>Bacteria</taxon>
        <taxon>Bacillati</taxon>
        <taxon>Bacillota</taxon>
        <taxon>Bacilli</taxon>
        <taxon>Bacillales</taxon>
        <taxon>Paenibacillaceae</taxon>
        <taxon>Brevibacillus</taxon>
    </lineage>
</organism>
<keyword evidence="2 3" id="KW-0175">Coiled coil</keyword>
<gene>
    <name evidence="6" type="ORF">O3V59_04165</name>
</gene>
<comment type="subcellular location">
    <subcellularLocation>
        <location evidence="1">Cell envelope</location>
    </subcellularLocation>
</comment>
<dbReference type="Pfam" id="PF25917">
    <property type="entry name" value="BSH_RND"/>
    <property type="match status" value="1"/>
</dbReference>
<dbReference type="GO" id="GO:0030313">
    <property type="term" value="C:cell envelope"/>
    <property type="evidence" value="ECO:0007669"/>
    <property type="project" value="UniProtKB-SubCell"/>
</dbReference>
<dbReference type="PRINTS" id="PR01490">
    <property type="entry name" value="RTXTOXIND"/>
</dbReference>
<dbReference type="Gene3D" id="2.40.50.100">
    <property type="match status" value="1"/>
</dbReference>
<reference evidence="6" key="1">
    <citation type="submission" date="2022-12" db="EMBL/GenBank/DDBJ databases">
        <title>Draft genome sequence of the thermophilic strain Brevibacillus thermoruber HT42, isolated from Los Humeros, Puebla, Mexico, with biotechnological potential.</title>
        <authorList>
            <person name="Lara Sanchez J."/>
            <person name="Solis Palacios R."/>
            <person name="Bustos Baena A.S."/>
            <person name="Ruz Baez A.E."/>
            <person name="Espinosa Luna G."/>
            <person name="Oliart Ros R.M."/>
        </authorList>
    </citation>
    <scope>NUCLEOTIDE SEQUENCE</scope>
    <source>
        <strain evidence="6">HT42</strain>
    </source>
</reference>
<dbReference type="RefSeq" id="WP_271139546.1">
    <property type="nucleotide sequence ID" value="NZ_JAPYYP010000003.1"/>
</dbReference>
<feature type="coiled-coil region" evidence="3">
    <location>
        <begin position="71"/>
        <end position="218"/>
    </location>
</feature>
<sequence length="396" mass="42704">MYRRFLLICLAGSLAVLPGCTWFQPREWPLSGTIEAVELPVVAEVGGLVTAVKVDDGAVVKKGQVLAEIDKRSYQAGVREAEAALAQAQARLEEAQAGSRDSTIRRGIAAVDQADAAIRLAEARRKQAEAGLDRAKEQMDQVASQLEGAKRTLAYQENRLREAAQLYERGAIAKQEYEAKQEAVNQARTQVNQLAAQLEAARSQYAAAREDVAAALAQTGTAQAQRAGAQAELDQLKEGSTDYAIRALLAAKEQAQARLELARLQLEKAVITAPEDGVVLRSSVTQGEVAKPGATLFTMRKADHLELKVYIPEAELGRVRPDETVGIQVDAYPGETFRGVISAVADKAEFTPKNVQTPDERTKLVFAVTIRISEGLDKLKPGMPADVLLPGKEGAQ</sequence>
<protein>
    <submittedName>
        <fullName evidence="6">Efflux RND transporter periplasmic adaptor subunit</fullName>
    </submittedName>
</protein>